<protein>
    <submittedName>
        <fullName evidence="2">Uncharacterized protein</fullName>
    </submittedName>
</protein>
<dbReference type="InParanoid" id="A0A7M7NN69"/>
<dbReference type="EnsemblMetazoa" id="XM_030983201">
    <property type="protein sequence ID" value="XP_030839061"/>
    <property type="gene ID" value="LOC100893201"/>
</dbReference>
<dbReference type="RefSeq" id="XP_030839061.1">
    <property type="nucleotide sequence ID" value="XM_030983201.1"/>
</dbReference>
<name>A0A7M7NN69_STRPU</name>
<dbReference type="Proteomes" id="UP000007110">
    <property type="component" value="Unassembled WGS sequence"/>
</dbReference>
<dbReference type="KEGG" id="spu:100893201"/>
<reference evidence="3" key="1">
    <citation type="submission" date="2015-02" db="EMBL/GenBank/DDBJ databases">
        <title>Genome sequencing for Strongylocentrotus purpuratus.</title>
        <authorList>
            <person name="Murali S."/>
            <person name="Liu Y."/>
            <person name="Vee V."/>
            <person name="English A."/>
            <person name="Wang M."/>
            <person name="Skinner E."/>
            <person name="Han Y."/>
            <person name="Muzny D.M."/>
            <person name="Worley K.C."/>
            <person name="Gibbs R.A."/>
        </authorList>
    </citation>
    <scope>NUCLEOTIDE SEQUENCE</scope>
</reference>
<dbReference type="GeneID" id="100893201"/>
<evidence type="ECO:0000313" key="3">
    <source>
        <dbReference type="Proteomes" id="UP000007110"/>
    </source>
</evidence>
<dbReference type="OMA" id="LQYRECT"/>
<dbReference type="AlphaFoldDB" id="A0A7M7NN69"/>
<keyword evidence="3" id="KW-1185">Reference proteome</keyword>
<reference evidence="2" key="2">
    <citation type="submission" date="2021-01" db="UniProtKB">
        <authorList>
            <consortium name="EnsemblMetazoa"/>
        </authorList>
    </citation>
    <scope>IDENTIFICATION</scope>
</reference>
<evidence type="ECO:0000313" key="2">
    <source>
        <dbReference type="EnsemblMetazoa" id="XP_030839061"/>
    </source>
</evidence>
<accession>A0A7M7NN69</accession>
<dbReference type="OrthoDB" id="426293at2759"/>
<evidence type="ECO:0000256" key="1">
    <source>
        <dbReference type="SAM" id="MobiDB-lite"/>
    </source>
</evidence>
<sequence>MPPKVAGKKGEKKAAPTRAGKKSTAGSSQKKAGPSASKDTKDVTDKLANLTTAEPPKPVIMEIELKDLAAVLKDDDGKIKSTGKWPMIVDGGGRAAVFLRYQGGNCLDAISPADMQAESIRKRLIGSIRYGNNFTLDFGDSDMFNSCKDRFDEINKDLMNDVLDKSILQKYEYLITDEDGPDYEKDKFLPHVTCNFQFIILSKIDPAQELGNKFCIIKIKE</sequence>
<feature type="region of interest" description="Disordered" evidence="1">
    <location>
        <begin position="1"/>
        <end position="50"/>
    </location>
</feature>
<organism evidence="2 3">
    <name type="scientific">Strongylocentrotus purpuratus</name>
    <name type="common">Purple sea urchin</name>
    <dbReference type="NCBI Taxonomy" id="7668"/>
    <lineage>
        <taxon>Eukaryota</taxon>
        <taxon>Metazoa</taxon>
        <taxon>Echinodermata</taxon>
        <taxon>Eleutherozoa</taxon>
        <taxon>Echinozoa</taxon>
        <taxon>Echinoidea</taxon>
        <taxon>Euechinoidea</taxon>
        <taxon>Echinacea</taxon>
        <taxon>Camarodonta</taxon>
        <taxon>Echinidea</taxon>
        <taxon>Strongylocentrotidae</taxon>
        <taxon>Strongylocentrotus</taxon>
    </lineage>
</organism>
<proteinExistence type="predicted"/>